<dbReference type="GO" id="GO:0016020">
    <property type="term" value="C:membrane"/>
    <property type="evidence" value="ECO:0007669"/>
    <property type="project" value="UniProtKB-SubCell"/>
</dbReference>
<dbReference type="PRINTS" id="PR00019">
    <property type="entry name" value="LEURICHRPT"/>
</dbReference>
<evidence type="ECO:0000256" key="3">
    <source>
        <dbReference type="ARBA" id="ARBA00022692"/>
    </source>
</evidence>
<dbReference type="InterPro" id="IPR001611">
    <property type="entry name" value="Leu-rich_rpt"/>
</dbReference>
<dbReference type="EMBL" id="JAYMYS010000002">
    <property type="protein sequence ID" value="KAK7405838.1"/>
    <property type="molecule type" value="Genomic_DNA"/>
</dbReference>
<keyword evidence="11" id="KW-1185">Reference proteome</keyword>
<keyword evidence="7" id="KW-0472">Membrane</keyword>
<evidence type="ECO:0000256" key="7">
    <source>
        <dbReference type="ARBA" id="ARBA00023136"/>
    </source>
</evidence>
<dbReference type="PANTHER" id="PTHR47988">
    <property type="entry name" value="SOMATIC EMBRYOGENESIS RECEPTOR KINASE 1"/>
    <property type="match status" value="1"/>
</dbReference>
<dbReference type="Proteomes" id="UP001386955">
    <property type="component" value="Unassembled WGS sequence"/>
</dbReference>
<evidence type="ECO:0000256" key="1">
    <source>
        <dbReference type="ARBA" id="ARBA00004167"/>
    </source>
</evidence>
<accession>A0AAN9STA6</accession>
<comment type="caution">
    <text evidence="10">The sequence shown here is derived from an EMBL/GenBank/DDBJ whole genome shotgun (WGS) entry which is preliminary data.</text>
</comment>
<evidence type="ECO:0000313" key="10">
    <source>
        <dbReference type="EMBL" id="KAK7405838.1"/>
    </source>
</evidence>
<keyword evidence="6" id="KW-1133">Transmembrane helix</keyword>
<gene>
    <name evidence="10" type="ORF">VNO78_07448</name>
</gene>
<protein>
    <recommendedName>
        <fullName evidence="9">Leucine-rich repeat-containing N-terminal plant-type domain-containing protein</fullName>
    </recommendedName>
</protein>
<proteinExistence type="predicted"/>
<evidence type="ECO:0000256" key="4">
    <source>
        <dbReference type="ARBA" id="ARBA00022729"/>
    </source>
</evidence>
<comment type="subcellular location">
    <subcellularLocation>
        <location evidence="1">Membrane</location>
        <topology evidence="1">Single-pass membrane protein</topology>
    </subcellularLocation>
</comment>
<keyword evidence="5" id="KW-0677">Repeat</keyword>
<feature type="signal peptide" evidence="8">
    <location>
        <begin position="1"/>
        <end position="22"/>
    </location>
</feature>
<dbReference type="Pfam" id="PF13855">
    <property type="entry name" value="LRR_8"/>
    <property type="match status" value="1"/>
</dbReference>
<dbReference type="AlphaFoldDB" id="A0AAN9STA6"/>
<reference evidence="10 11" key="1">
    <citation type="submission" date="2024-01" db="EMBL/GenBank/DDBJ databases">
        <title>The genomes of 5 underutilized Papilionoideae crops provide insights into root nodulation and disease resistanc.</title>
        <authorList>
            <person name="Jiang F."/>
        </authorList>
    </citation>
    <scope>NUCLEOTIDE SEQUENCE [LARGE SCALE GENOMIC DNA]</scope>
    <source>
        <strain evidence="10">DUOXIRENSHENG_FW03</strain>
        <tissue evidence="10">Leaves</tissue>
    </source>
</reference>
<sequence length="160" mass="18106">MSSLIFMVVLFSLLHCPLPSLSNSEGEALYAFKERLDDPRNALESWDPTLVDPCTWFHVTCDSSNHVIRLEFNGNYIGGNIPEELGNLGSLVSMDLSNNRLEGNIPKSFGNLTSLKFLNVSNNHLTLPPVNNNFQTFPMESYENNKFRGWDLRRLIPDDS</sequence>
<feature type="chain" id="PRO_5043037538" description="Leucine-rich repeat-containing N-terminal plant-type domain-containing protein" evidence="8">
    <location>
        <begin position="23"/>
        <end position="160"/>
    </location>
</feature>
<evidence type="ECO:0000256" key="8">
    <source>
        <dbReference type="SAM" id="SignalP"/>
    </source>
</evidence>
<dbReference type="Pfam" id="PF08263">
    <property type="entry name" value="LRRNT_2"/>
    <property type="match status" value="1"/>
</dbReference>
<evidence type="ECO:0000256" key="2">
    <source>
        <dbReference type="ARBA" id="ARBA00022614"/>
    </source>
</evidence>
<dbReference type="Gene3D" id="3.80.10.10">
    <property type="entry name" value="Ribonuclease Inhibitor"/>
    <property type="match status" value="1"/>
</dbReference>
<organism evidence="10 11">
    <name type="scientific">Psophocarpus tetragonolobus</name>
    <name type="common">Winged bean</name>
    <name type="synonym">Dolichos tetragonolobus</name>
    <dbReference type="NCBI Taxonomy" id="3891"/>
    <lineage>
        <taxon>Eukaryota</taxon>
        <taxon>Viridiplantae</taxon>
        <taxon>Streptophyta</taxon>
        <taxon>Embryophyta</taxon>
        <taxon>Tracheophyta</taxon>
        <taxon>Spermatophyta</taxon>
        <taxon>Magnoliopsida</taxon>
        <taxon>eudicotyledons</taxon>
        <taxon>Gunneridae</taxon>
        <taxon>Pentapetalae</taxon>
        <taxon>rosids</taxon>
        <taxon>fabids</taxon>
        <taxon>Fabales</taxon>
        <taxon>Fabaceae</taxon>
        <taxon>Papilionoideae</taxon>
        <taxon>50 kb inversion clade</taxon>
        <taxon>NPAAA clade</taxon>
        <taxon>indigoferoid/millettioid clade</taxon>
        <taxon>Phaseoleae</taxon>
        <taxon>Psophocarpus</taxon>
    </lineage>
</organism>
<keyword evidence="2" id="KW-0433">Leucine-rich repeat</keyword>
<feature type="domain" description="Leucine-rich repeat-containing N-terminal plant-type" evidence="9">
    <location>
        <begin position="22"/>
        <end position="62"/>
    </location>
</feature>
<name>A0AAN9STA6_PSOTE</name>
<keyword evidence="3" id="KW-0812">Transmembrane</keyword>
<keyword evidence="4 8" id="KW-0732">Signal</keyword>
<evidence type="ECO:0000256" key="5">
    <source>
        <dbReference type="ARBA" id="ARBA00022737"/>
    </source>
</evidence>
<dbReference type="FunFam" id="3.80.10.10:FF:000129">
    <property type="entry name" value="Leucine-rich repeat receptor-like kinase"/>
    <property type="match status" value="1"/>
</dbReference>
<dbReference type="InterPro" id="IPR032675">
    <property type="entry name" value="LRR_dom_sf"/>
</dbReference>
<dbReference type="SUPFAM" id="SSF52058">
    <property type="entry name" value="L domain-like"/>
    <property type="match status" value="1"/>
</dbReference>
<evidence type="ECO:0000313" key="11">
    <source>
        <dbReference type="Proteomes" id="UP001386955"/>
    </source>
</evidence>
<dbReference type="InterPro" id="IPR013210">
    <property type="entry name" value="LRR_N_plant-typ"/>
</dbReference>
<evidence type="ECO:0000259" key="9">
    <source>
        <dbReference type="Pfam" id="PF08263"/>
    </source>
</evidence>
<evidence type="ECO:0000256" key="6">
    <source>
        <dbReference type="ARBA" id="ARBA00022989"/>
    </source>
</evidence>